<feature type="transmembrane region" description="Helical" evidence="12">
    <location>
        <begin position="265"/>
        <end position="291"/>
    </location>
</feature>
<feature type="transmembrane region" description="Helical" evidence="12">
    <location>
        <begin position="446"/>
        <end position="467"/>
    </location>
</feature>
<dbReference type="PROSITE" id="PS01035">
    <property type="entry name" value="PTS_EIIB_TYPE_1_CYS"/>
    <property type="match status" value="1"/>
</dbReference>
<feature type="transmembrane region" description="Helical" evidence="12">
    <location>
        <begin position="157"/>
        <end position="178"/>
    </location>
</feature>
<keyword evidence="5" id="KW-0808">Transferase</keyword>
<evidence type="ECO:0000256" key="4">
    <source>
        <dbReference type="ARBA" id="ARBA00022597"/>
    </source>
</evidence>
<keyword evidence="4" id="KW-0762">Sugar transport</keyword>
<proteinExistence type="predicted"/>
<dbReference type="InterPro" id="IPR050558">
    <property type="entry name" value="PTS_Sugar-Specific_Components"/>
</dbReference>
<evidence type="ECO:0000259" key="14">
    <source>
        <dbReference type="PROSITE" id="PS51098"/>
    </source>
</evidence>
<dbReference type="Gene3D" id="3.30.1360.60">
    <property type="entry name" value="Glucose permease domain IIB"/>
    <property type="match status" value="1"/>
</dbReference>
<evidence type="ECO:0000313" key="16">
    <source>
        <dbReference type="EMBL" id="SDC49728.1"/>
    </source>
</evidence>
<dbReference type="InterPro" id="IPR036878">
    <property type="entry name" value="Glu_permease_IIB"/>
</dbReference>
<dbReference type="EMBL" id="FMZL01000018">
    <property type="protein sequence ID" value="SDC49728.1"/>
    <property type="molecule type" value="Genomic_DNA"/>
</dbReference>
<reference evidence="17" key="1">
    <citation type="submission" date="2016-10" db="EMBL/GenBank/DDBJ databases">
        <authorList>
            <person name="Varghese N."/>
            <person name="Submissions S."/>
        </authorList>
    </citation>
    <scope>NUCLEOTIDE SEQUENCE [LARGE SCALE GENOMIC DNA]</scope>
    <source>
        <strain evidence="17">DSM 22619</strain>
    </source>
</reference>
<name>A0A1G6M2G4_9ACTN</name>
<evidence type="ECO:0000256" key="3">
    <source>
        <dbReference type="ARBA" id="ARBA00022475"/>
    </source>
</evidence>
<feature type="transmembrane region" description="Helical" evidence="12">
    <location>
        <begin position="233"/>
        <end position="253"/>
    </location>
</feature>
<feature type="transmembrane region" description="Helical" evidence="12">
    <location>
        <begin position="297"/>
        <end position="321"/>
    </location>
</feature>
<keyword evidence="17" id="KW-1185">Reference proteome</keyword>
<evidence type="ECO:0000259" key="15">
    <source>
        <dbReference type="PROSITE" id="PS51103"/>
    </source>
</evidence>
<keyword evidence="8" id="KW-0418">Kinase</keyword>
<keyword evidence="10 12" id="KW-0472">Membrane</keyword>
<keyword evidence="9 12" id="KW-1133">Transmembrane helix</keyword>
<feature type="transmembrane region" description="Helical" evidence="12">
    <location>
        <begin position="114"/>
        <end position="137"/>
    </location>
</feature>
<dbReference type="GO" id="GO:0008982">
    <property type="term" value="F:protein-N(PI)-phosphohistidine-sugar phosphotransferase activity"/>
    <property type="evidence" value="ECO:0007669"/>
    <property type="project" value="InterPro"/>
</dbReference>
<dbReference type="SUPFAM" id="SSF51261">
    <property type="entry name" value="Duplicated hybrid motif"/>
    <property type="match status" value="1"/>
</dbReference>
<dbReference type="FunFam" id="2.70.70.10:FF:000001">
    <property type="entry name" value="PTS system glucose-specific IIA component"/>
    <property type="match status" value="1"/>
</dbReference>
<dbReference type="AlphaFoldDB" id="A0A1G6M2G4"/>
<gene>
    <name evidence="16" type="ORF">SAMN04487824_1189</name>
</gene>
<dbReference type="InterPro" id="IPR013013">
    <property type="entry name" value="PTS_EIIC_1"/>
</dbReference>
<dbReference type="InterPro" id="IPR018113">
    <property type="entry name" value="PTrfase_EIIB_Cys"/>
</dbReference>
<comment type="subcellular location">
    <subcellularLocation>
        <location evidence="1">Cell membrane</location>
        <topology evidence="1">Multi-pass membrane protein</topology>
    </subcellularLocation>
</comment>
<evidence type="ECO:0000256" key="8">
    <source>
        <dbReference type="ARBA" id="ARBA00022777"/>
    </source>
</evidence>
<dbReference type="STRING" id="604330.SAMN04489857_0141"/>
<dbReference type="InterPro" id="IPR003352">
    <property type="entry name" value="PTS_EIIC"/>
</dbReference>
<feature type="active site" description="Phosphocysteine intermediate; for EIIB activity" evidence="11">
    <location>
        <position position="28"/>
    </location>
</feature>
<dbReference type="NCBIfam" id="TIGR00830">
    <property type="entry name" value="PTBA"/>
    <property type="match status" value="1"/>
</dbReference>
<evidence type="ECO:0000256" key="11">
    <source>
        <dbReference type="PROSITE-ProRule" id="PRU00421"/>
    </source>
</evidence>
<evidence type="ECO:0000259" key="13">
    <source>
        <dbReference type="PROSITE" id="PS51093"/>
    </source>
</evidence>
<evidence type="ECO:0000256" key="12">
    <source>
        <dbReference type="SAM" id="Phobius"/>
    </source>
</evidence>
<dbReference type="PROSITE" id="PS51103">
    <property type="entry name" value="PTS_EIIC_TYPE_1"/>
    <property type="match status" value="1"/>
</dbReference>
<dbReference type="RefSeq" id="WP_090847119.1">
    <property type="nucleotide sequence ID" value="NZ_FMZL01000018.1"/>
</dbReference>
<keyword evidence="6" id="KW-0598">Phosphotransferase system</keyword>
<dbReference type="InterPro" id="IPR001996">
    <property type="entry name" value="PTS_IIB_1"/>
</dbReference>
<sequence length="650" mass="67800">MALDYKEAARQALEAVGGADNVVSAAHCATRLRLVIADNDKIDKDKLEDALGAKGNFEAAGQLQIIYGTGTVDKVYDEFISQGGITAVSKAEAKEEAAKQGNVFQRAIKVLSDVFVPIIPAIVASGMLMGIMGALSYMGTPVSQGGAGFFMLDQNTVWWRIAKLINACALANLQILLGFSAATVFGGNPYLGASFGALLISSDFINAYSASDAIAKGTMITLDVIPGLYSIDWVGYQGHVIPILVGVWILCFFEKRLHKAVPEMFDLFVTPLVSVSLAAYITILFIGPIFVWLENSILGLLMFLLKVPLGIGYIVIGLIYSPSVVTGLHQMYTAIDVSMLAKYGVTYWLPIASAANIAQGGACLAVALRTKSEKTKSLAVPSGISCLLGITEPAIFGVNLPKIKPFVAGMIGSACGALCCYIFNLAASGTGVTGIFGILLCIAQPIQYVIMFAVAFGVAFGITSTIYKDEDKAKSAKKSDAPKAAEPKAMVAPQVDASAANATTLVSPMTGTALPLSQVSDPVFASESMGKGAAVEPTEGAIYAPCDGKVTLMTNTGHALGMMSDDGCEVLLHIGIDTVELKGAPFTAHVNAGDHVKAGQLLMEADLDQIKAAGKAATTMVIVTNSDDFKSIEGTSGAVVAGASLVKLSK</sequence>
<dbReference type="Gene3D" id="2.70.70.10">
    <property type="entry name" value="Glucose Permease (Domain IIA)"/>
    <property type="match status" value="1"/>
</dbReference>
<feature type="domain" description="PTS EIIA type-1" evidence="13">
    <location>
        <begin position="521"/>
        <end position="625"/>
    </location>
</feature>
<dbReference type="Pfam" id="PF00367">
    <property type="entry name" value="PTS_EIIB"/>
    <property type="match status" value="1"/>
</dbReference>
<evidence type="ECO:0000313" key="17">
    <source>
        <dbReference type="Proteomes" id="UP000198528"/>
    </source>
</evidence>
<evidence type="ECO:0000256" key="6">
    <source>
        <dbReference type="ARBA" id="ARBA00022683"/>
    </source>
</evidence>
<evidence type="ECO:0000256" key="1">
    <source>
        <dbReference type="ARBA" id="ARBA00004651"/>
    </source>
</evidence>
<dbReference type="Proteomes" id="UP000198528">
    <property type="component" value="Unassembled WGS sequence"/>
</dbReference>
<evidence type="ECO:0000256" key="7">
    <source>
        <dbReference type="ARBA" id="ARBA00022692"/>
    </source>
</evidence>
<keyword evidence="7 12" id="KW-0812">Transmembrane</keyword>
<keyword evidence="2" id="KW-0813">Transport</keyword>
<evidence type="ECO:0000256" key="9">
    <source>
        <dbReference type="ARBA" id="ARBA00022989"/>
    </source>
</evidence>
<dbReference type="GO" id="GO:0005886">
    <property type="term" value="C:plasma membrane"/>
    <property type="evidence" value="ECO:0007669"/>
    <property type="project" value="UniProtKB-SubCell"/>
</dbReference>
<dbReference type="GO" id="GO:0015771">
    <property type="term" value="P:trehalose transport"/>
    <property type="evidence" value="ECO:0007669"/>
    <property type="project" value="TreeGrafter"/>
</dbReference>
<accession>A0A1G6M2G4</accession>
<dbReference type="InterPro" id="IPR011055">
    <property type="entry name" value="Dup_hybrid_motif"/>
</dbReference>
<dbReference type="PROSITE" id="PS00371">
    <property type="entry name" value="PTS_EIIA_TYPE_1_HIS"/>
    <property type="match status" value="1"/>
</dbReference>
<dbReference type="GO" id="GO:0009401">
    <property type="term" value="P:phosphoenolpyruvate-dependent sugar phosphotransferase system"/>
    <property type="evidence" value="ECO:0007669"/>
    <property type="project" value="UniProtKB-KW"/>
</dbReference>
<protein>
    <submittedName>
        <fullName evidence="16">PTS system sucrose-specific IIA component, Glc family (TC 4.A.1.2.12)/PTS system sucrose-specific IIB component, Glc family (TC 4.A.1.2.12)/PTS system sucrose-specific IIC component, Glc family (TC...</fullName>
    </submittedName>
</protein>
<dbReference type="GO" id="GO:0090589">
    <property type="term" value="F:protein-phosphocysteine-trehalose phosphotransferase system transporter activity"/>
    <property type="evidence" value="ECO:0007669"/>
    <property type="project" value="TreeGrafter"/>
</dbReference>
<dbReference type="FunFam" id="3.30.1360.60:FF:000001">
    <property type="entry name" value="PTS system glucose-specific IIBC component PtsG"/>
    <property type="match status" value="1"/>
</dbReference>
<evidence type="ECO:0000256" key="10">
    <source>
        <dbReference type="ARBA" id="ARBA00023136"/>
    </source>
</evidence>
<dbReference type="Pfam" id="PF02378">
    <property type="entry name" value="PTS_EIIC"/>
    <property type="match status" value="1"/>
</dbReference>
<feature type="domain" description="PTS EIIC type-1" evidence="15">
    <location>
        <begin position="109"/>
        <end position="484"/>
    </location>
</feature>
<dbReference type="PANTHER" id="PTHR30175">
    <property type="entry name" value="PHOSPHOTRANSFERASE SYSTEM TRANSPORT PROTEIN"/>
    <property type="match status" value="1"/>
</dbReference>
<dbReference type="NCBIfam" id="TIGR00826">
    <property type="entry name" value="EIIB_glc"/>
    <property type="match status" value="1"/>
</dbReference>
<feature type="transmembrane region" description="Helical" evidence="12">
    <location>
        <begin position="190"/>
        <end position="209"/>
    </location>
</feature>
<dbReference type="SUPFAM" id="SSF55604">
    <property type="entry name" value="Glucose permease domain IIB"/>
    <property type="match status" value="1"/>
</dbReference>
<evidence type="ECO:0000256" key="5">
    <source>
        <dbReference type="ARBA" id="ARBA00022679"/>
    </source>
</evidence>
<dbReference type="PROSITE" id="PS51093">
    <property type="entry name" value="PTS_EIIA_TYPE_1"/>
    <property type="match status" value="1"/>
</dbReference>
<dbReference type="PANTHER" id="PTHR30175:SF7">
    <property type="entry name" value="NEGATIVE REGULATOR OF SACY ACTIVITY"/>
    <property type="match status" value="1"/>
</dbReference>
<dbReference type="InterPro" id="IPR001127">
    <property type="entry name" value="PTS_EIIA_1_perm"/>
</dbReference>
<dbReference type="CDD" id="cd00212">
    <property type="entry name" value="PTS_IIB_glc"/>
    <property type="match status" value="1"/>
</dbReference>
<dbReference type="PROSITE" id="PS51098">
    <property type="entry name" value="PTS_EIIB_TYPE_1"/>
    <property type="match status" value="1"/>
</dbReference>
<dbReference type="GO" id="GO:0016301">
    <property type="term" value="F:kinase activity"/>
    <property type="evidence" value="ECO:0007669"/>
    <property type="project" value="UniProtKB-KW"/>
</dbReference>
<dbReference type="Pfam" id="PF00358">
    <property type="entry name" value="PTS_EIIA_1"/>
    <property type="match status" value="1"/>
</dbReference>
<evidence type="ECO:0000256" key="2">
    <source>
        <dbReference type="ARBA" id="ARBA00022448"/>
    </source>
</evidence>
<feature type="domain" description="PTS EIIB type-1" evidence="14">
    <location>
        <begin position="6"/>
        <end position="89"/>
    </location>
</feature>
<keyword evidence="3" id="KW-1003">Cell membrane</keyword>
<organism evidence="16 17">
    <name type="scientific">Parafannyhessea umbonata</name>
    <dbReference type="NCBI Taxonomy" id="604330"/>
    <lineage>
        <taxon>Bacteria</taxon>
        <taxon>Bacillati</taxon>
        <taxon>Actinomycetota</taxon>
        <taxon>Coriobacteriia</taxon>
        <taxon>Coriobacteriales</taxon>
        <taxon>Atopobiaceae</taxon>
        <taxon>Parafannyhessea</taxon>
    </lineage>
</organism>